<comment type="caution">
    <text evidence="3">The sequence shown here is derived from an EMBL/GenBank/DDBJ whole genome shotgun (WGS) entry which is preliminary data.</text>
</comment>
<accession>A0A8J2RGP8</accession>
<gene>
    <name evidence="3" type="ORF">DGAL_LOCUS3015</name>
</gene>
<feature type="compositionally biased region" description="Low complexity" evidence="1">
    <location>
        <begin position="529"/>
        <end position="540"/>
    </location>
</feature>
<feature type="signal peptide" evidence="2">
    <location>
        <begin position="1"/>
        <end position="18"/>
    </location>
</feature>
<organism evidence="3 4">
    <name type="scientific">Daphnia galeata</name>
    <dbReference type="NCBI Taxonomy" id="27404"/>
    <lineage>
        <taxon>Eukaryota</taxon>
        <taxon>Metazoa</taxon>
        <taxon>Ecdysozoa</taxon>
        <taxon>Arthropoda</taxon>
        <taxon>Crustacea</taxon>
        <taxon>Branchiopoda</taxon>
        <taxon>Diplostraca</taxon>
        <taxon>Cladocera</taxon>
        <taxon>Anomopoda</taxon>
        <taxon>Daphniidae</taxon>
        <taxon>Daphnia</taxon>
    </lineage>
</organism>
<feature type="region of interest" description="Disordered" evidence="1">
    <location>
        <begin position="529"/>
        <end position="552"/>
    </location>
</feature>
<reference evidence="3" key="1">
    <citation type="submission" date="2021-11" db="EMBL/GenBank/DDBJ databases">
        <authorList>
            <person name="Schell T."/>
        </authorList>
    </citation>
    <scope>NUCLEOTIDE SEQUENCE</scope>
    <source>
        <strain evidence="3">M5</strain>
    </source>
</reference>
<feature type="compositionally biased region" description="Basic and acidic residues" evidence="1">
    <location>
        <begin position="252"/>
        <end position="262"/>
    </location>
</feature>
<keyword evidence="2" id="KW-0732">Signal</keyword>
<feature type="region of interest" description="Disordered" evidence="1">
    <location>
        <begin position="329"/>
        <end position="352"/>
    </location>
</feature>
<proteinExistence type="predicted"/>
<evidence type="ECO:0000313" key="4">
    <source>
        <dbReference type="Proteomes" id="UP000789390"/>
    </source>
</evidence>
<keyword evidence="4" id="KW-1185">Reference proteome</keyword>
<name>A0A8J2RGP8_9CRUS</name>
<protein>
    <submittedName>
        <fullName evidence="3">Uncharacterized protein</fullName>
    </submittedName>
</protein>
<dbReference type="OrthoDB" id="6360433at2759"/>
<evidence type="ECO:0000256" key="2">
    <source>
        <dbReference type="SAM" id="SignalP"/>
    </source>
</evidence>
<dbReference type="AlphaFoldDB" id="A0A8J2RGP8"/>
<dbReference type="Proteomes" id="UP000789390">
    <property type="component" value="Unassembled WGS sequence"/>
</dbReference>
<feature type="region of interest" description="Disordered" evidence="1">
    <location>
        <begin position="198"/>
        <end position="283"/>
    </location>
</feature>
<feature type="chain" id="PRO_5035266625" evidence="2">
    <location>
        <begin position="19"/>
        <end position="570"/>
    </location>
</feature>
<feature type="compositionally biased region" description="Basic residues" evidence="1">
    <location>
        <begin position="95"/>
        <end position="113"/>
    </location>
</feature>
<feature type="region of interest" description="Disordered" evidence="1">
    <location>
        <begin position="51"/>
        <end position="79"/>
    </location>
</feature>
<evidence type="ECO:0000313" key="3">
    <source>
        <dbReference type="EMBL" id="CAH0100727.1"/>
    </source>
</evidence>
<evidence type="ECO:0000256" key="1">
    <source>
        <dbReference type="SAM" id="MobiDB-lite"/>
    </source>
</evidence>
<feature type="compositionally biased region" description="Acidic residues" evidence="1">
    <location>
        <begin position="263"/>
        <end position="277"/>
    </location>
</feature>
<feature type="region of interest" description="Disordered" evidence="1">
    <location>
        <begin position="92"/>
        <end position="113"/>
    </location>
</feature>
<feature type="compositionally biased region" description="Polar residues" evidence="1">
    <location>
        <begin position="59"/>
        <end position="70"/>
    </location>
</feature>
<feature type="compositionally biased region" description="Acidic residues" evidence="1">
    <location>
        <begin position="211"/>
        <end position="230"/>
    </location>
</feature>
<sequence length="570" mass="64648">MRLLFFGLVLLCVSSVWSATNEGNSTEDSSVDGLTKDVTVCIVCVNLADQSEEEDETNPSETNTNDPEISNSERKQKWKKKWLIRREKNRFGGVPHHHQHHHHHHSRWSKKVQRLHDRKIRWNEKKKSFKKIQFSERSSQTDQLNNAMDKMLAHFTETLSSGNSTFTLRLDKPHMDMKIVPWTFVELEQKNASNVTEVIPGSKKATKEETAEAETTDADVDDNEDDANTEDDSKQVPPNTEDESQTSAETNTVKEDANKAAEDDSDDDDDDDEEEAISEASANVTCLANNGTRRYYLTSKPSPVVQSDGAVEYHLKLLSEEEIQCRNVSTTEQAAEIENEDSEPKMSKKRQRAYAKRYSRRSFTRVEGMELIERNGDVMIGSRENSSIQVVDVQLQVGPLTFIMNKKVAYPFRKSRVAFPPLMARLRLKISEGQLLSAKFKPKKIKPSEAIVSLQLKENEALISTQQVIARLVGYLSQETTYAWNSGYLLRRLKGKFKQLYIGKTGHKKIEFNNEDAKKLVELLTAQSVGSTSGQQQSSTEHPTTDMPRLNEVEQIEILPAVSTSRPIAQ</sequence>
<dbReference type="EMBL" id="CAKKLH010000044">
    <property type="protein sequence ID" value="CAH0100727.1"/>
    <property type="molecule type" value="Genomic_DNA"/>
</dbReference>